<dbReference type="EMBL" id="VXIT01000006">
    <property type="protein sequence ID" value="KAA6412180.1"/>
    <property type="molecule type" value="Genomic_DNA"/>
</dbReference>
<name>A0A5M8PT65_9LECA</name>
<reference evidence="1 2" key="1">
    <citation type="submission" date="2019-09" db="EMBL/GenBank/DDBJ databases">
        <title>The hologenome of the rock-dwelling lichen Lasallia pustulata.</title>
        <authorList>
            <person name="Greshake Tzovaras B."/>
            <person name="Segers F."/>
            <person name="Bicker A."/>
            <person name="Dal Grande F."/>
            <person name="Otte J."/>
            <person name="Hankeln T."/>
            <person name="Schmitt I."/>
            <person name="Ebersberger I."/>
        </authorList>
    </citation>
    <scope>NUCLEOTIDE SEQUENCE [LARGE SCALE GENOMIC DNA]</scope>
    <source>
        <strain evidence="1">A1-1</strain>
    </source>
</reference>
<protein>
    <submittedName>
        <fullName evidence="1">Uncharacterized protein</fullName>
    </submittedName>
</protein>
<gene>
    <name evidence="1" type="ORF">FRX48_04332</name>
</gene>
<evidence type="ECO:0000313" key="1">
    <source>
        <dbReference type="EMBL" id="KAA6412180.1"/>
    </source>
</evidence>
<organism evidence="1 2">
    <name type="scientific">Lasallia pustulata</name>
    <dbReference type="NCBI Taxonomy" id="136370"/>
    <lineage>
        <taxon>Eukaryota</taxon>
        <taxon>Fungi</taxon>
        <taxon>Dikarya</taxon>
        <taxon>Ascomycota</taxon>
        <taxon>Pezizomycotina</taxon>
        <taxon>Lecanoromycetes</taxon>
        <taxon>OSLEUM clade</taxon>
        <taxon>Umbilicariomycetidae</taxon>
        <taxon>Umbilicariales</taxon>
        <taxon>Umbilicariaceae</taxon>
        <taxon>Lasallia</taxon>
    </lineage>
</organism>
<proteinExistence type="predicted"/>
<sequence length="130" mass="14990">MAMTKPSSRHLTKPPYFEYEKHKTYTSANDSSHSPYSGKSSIEQDLAWLHMLEPLLIRASRSELLLSKATQTVGAPTTENRPHFLEHRYNWDLNPGPSQHHVTPMMENRLHFLEHRCNWDSNPGSSQHVA</sequence>
<dbReference type="Proteomes" id="UP000324767">
    <property type="component" value="Unassembled WGS sequence"/>
</dbReference>
<accession>A0A5M8PT65</accession>
<comment type="caution">
    <text evidence="1">The sequence shown here is derived from an EMBL/GenBank/DDBJ whole genome shotgun (WGS) entry which is preliminary data.</text>
</comment>
<evidence type="ECO:0000313" key="2">
    <source>
        <dbReference type="Proteomes" id="UP000324767"/>
    </source>
</evidence>
<dbReference type="AlphaFoldDB" id="A0A5M8PT65"/>